<dbReference type="InterPro" id="IPR036915">
    <property type="entry name" value="Cyclin-like_sf"/>
</dbReference>
<dbReference type="GO" id="GO:0005634">
    <property type="term" value="C:nucleus"/>
    <property type="evidence" value="ECO:0007669"/>
    <property type="project" value="TreeGrafter"/>
</dbReference>
<dbReference type="PANTHER" id="PTHR15615:SF94">
    <property type="entry name" value="PHO85 CYCLIN-6-RELATED"/>
    <property type="match status" value="1"/>
</dbReference>
<dbReference type="CDD" id="cd20558">
    <property type="entry name" value="CYCLIN_ScPCL7-like"/>
    <property type="match status" value="1"/>
</dbReference>
<dbReference type="Pfam" id="PF08613">
    <property type="entry name" value="Cyclin"/>
    <property type="match status" value="1"/>
</dbReference>
<feature type="region of interest" description="Disordered" evidence="1">
    <location>
        <begin position="205"/>
        <end position="230"/>
    </location>
</feature>
<dbReference type="Gene3D" id="1.10.472.10">
    <property type="entry name" value="Cyclin-like"/>
    <property type="match status" value="1"/>
</dbReference>
<reference evidence="2" key="1">
    <citation type="submission" date="2020-12" db="EMBL/GenBank/DDBJ databases">
        <title>Metabolic potential, ecology and presence of endohyphal bacteria is reflected in genomic diversity of Mucoromycotina.</title>
        <authorList>
            <person name="Muszewska A."/>
            <person name="Okrasinska A."/>
            <person name="Steczkiewicz K."/>
            <person name="Drgas O."/>
            <person name="Orlowska M."/>
            <person name="Perlinska-Lenart U."/>
            <person name="Aleksandrzak-Piekarczyk T."/>
            <person name="Szatraj K."/>
            <person name="Zielenkiewicz U."/>
            <person name="Pilsyk S."/>
            <person name="Malc E."/>
            <person name="Mieczkowski P."/>
            <person name="Kruszewska J.S."/>
            <person name="Biernat P."/>
            <person name="Pawlowska J."/>
        </authorList>
    </citation>
    <scope>NUCLEOTIDE SEQUENCE</scope>
    <source>
        <strain evidence="2">WA0000017839</strain>
    </source>
</reference>
<evidence type="ECO:0000313" key="3">
    <source>
        <dbReference type="Proteomes" id="UP000603453"/>
    </source>
</evidence>
<organism evidence="2 3">
    <name type="scientific">Mucor saturninus</name>
    <dbReference type="NCBI Taxonomy" id="64648"/>
    <lineage>
        <taxon>Eukaryota</taxon>
        <taxon>Fungi</taxon>
        <taxon>Fungi incertae sedis</taxon>
        <taxon>Mucoromycota</taxon>
        <taxon>Mucoromycotina</taxon>
        <taxon>Mucoromycetes</taxon>
        <taxon>Mucorales</taxon>
        <taxon>Mucorineae</taxon>
        <taxon>Mucoraceae</taxon>
        <taxon>Mucor</taxon>
    </lineage>
</organism>
<dbReference type="InterPro" id="IPR013922">
    <property type="entry name" value="Cyclin_PHO80-like"/>
</dbReference>
<dbReference type="OrthoDB" id="1060854at2759"/>
<gene>
    <name evidence="2" type="ORF">INT47_005803</name>
</gene>
<name>A0A8H7V083_9FUNG</name>
<dbReference type="SUPFAM" id="SSF47954">
    <property type="entry name" value="Cyclin-like"/>
    <property type="match status" value="1"/>
</dbReference>
<dbReference type="AlphaFoldDB" id="A0A8H7V083"/>
<dbReference type="EMBL" id="JAEPRD010000080">
    <property type="protein sequence ID" value="KAG2200647.1"/>
    <property type="molecule type" value="Genomic_DNA"/>
</dbReference>
<evidence type="ECO:0008006" key="4">
    <source>
        <dbReference type="Google" id="ProtNLM"/>
    </source>
</evidence>
<dbReference type="Proteomes" id="UP000603453">
    <property type="component" value="Unassembled WGS sequence"/>
</dbReference>
<keyword evidence="3" id="KW-1185">Reference proteome</keyword>
<evidence type="ECO:0000256" key="1">
    <source>
        <dbReference type="SAM" id="MobiDB-lite"/>
    </source>
</evidence>
<dbReference type="PANTHER" id="PTHR15615">
    <property type="match status" value="1"/>
</dbReference>
<dbReference type="GO" id="GO:0000307">
    <property type="term" value="C:cyclin-dependent protein kinase holoenzyme complex"/>
    <property type="evidence" value="ECO:0007669"/>
    <property type="project" value="TreeGrafter"/>
</dbReference>
<feature type="compositionally biased region" description="Basic residues" evidence="1">
    <location>
        <begin position="206"/>
        <end position="222"/>
    </location>
</feature>
<protein>
    <recommendedName>
        <fullName evidence="4">Cyclin</fullName>
    </recommendedName>
</protein>
<dbReference type="GO" id="GO:0016538">
    <property type="term" value="F:cyclin-dependent protein serine/threonine kinase regulator activity"/>
    <property type="evidence" value="ECO:0007669"/>
    <property type="project" value="TreeGrafter"/>
</dbReference>
<comment type="caution">
    <text evidence="2">The sequence shown here is derived from an EMBL/GenBank/DDBJ whole genome shotgun (WGS) entry which is preliminary data.</text>
</comment>
<dbReference type="GO" id="GO:0019901">
    <property type="term" value="F:protein kinase binding"/>
    <property type="evidence" value="ECO:0007669"/>
    <property type="project" value="InterPro"/>
</dbReference>
<proteinExistence type="predicted"/>
<accession>A0A8H7V083</accession>
<sequence>MKGYIMDIAEFPTQDLIKIVSDLLESMLKANNQIPNTQITYFHSRAVPSITVLTYLTRIHKFAPFTNEALLSILIYFDAIAKLENGFTINSYNIHRLLITSIVVASKFTSDIFYANSRYAKVGGIPLRELNQLELEFLFLIDFQLHVTLENLQAYADQLLSHAMSLPNPITLQQNTTIHHYIHHPNPNISIVAPLTPPYNPTPITMKRKSSYQPHTTKKRRLGLVSPKED</sequence>
<evidence type="ECO:0000313" key="2">
    <source>
        <dbReference type="EMBL" id="KAG2200647.1"/>
    </source>
</evidence>